<dbReference type="RefSeq" id="XP_067712639.1">
    <property type="nucleotide sequence ID" value="XM_067856538.1"/>
</dbReference>
<sequence length="143" mass="15853">MLGKALRGISKSKAEAIKPVSERRSLRGAVGVPAVMHSCESTLWERAHWSHHGRRWGPLRWPGQQRERYLRRQCNHTNNLLGCCGQIYAGRDVELGLNGAGVVRKANEKARTGSIPQSDAVTEGIMERRFGVLGRPTAVEDAE</sequence>
<evidence type="ECO:0000313" key="2">
    <source>
        <dbReference type="Proteomes" id="UP001497744"/>
    </source>
</evidence>
<keyword evidence="2" id="KW-1185">Reference proteome</keyword>
<name>A0AAV4LKY4_BABCB</name>
<keyword evidence="1" id="KW-0418">Kinase</keyword>
<proteinExistence type="predicted"/>
<protein>
    <submittedName>
        <fullName evidence="1">Hybrid sensor histidine kinase/response regulator</fullName>
    </submittedName>
</protein>
<evidence type="ECO:0000313" key="1">
    <source>
        <dbReference type="EMBL" id="GIX60568.1"/>
    </source>
</evidence>
<reference evidence="1 2" key="1">
    <citation type="submission" date="2021-06" db="EMBL/GenBank/DDBJ databases">
        <title>Genome sequence of Babesia caballi.</title>
        <authorList>
            <person name="Yamagishi J."/>
            <person name="Kidaka T."/>
            <person name="Ochi A."/>
        </authorList>
    </citation>
    <scope>NUCLEOTIDE SEQUENCE [LARGE SCALE GENOMIC DNA]</scope>
    <source>
        <strain evidence="1">USDA-D6B2</strain>
    </source>
</reference>
<dbReference type="Proteomes" id="UP001497744">
    <property type="component" value="Unassembled WGS sequence"/>
</dbReference>
<dbReference type="GO" id="GO:0016301">
    <property type="term" value="F:kinase activity"/>
    <property type="evidence" value="ECO:0007669"/>
    <property type="project" value="UniProtKB-KW"/>
</dbReference>
<comment type="caution">
    <text evidence="1">The sequence shown here is derived from an EMBL/GenBank/DDBJ whole genome shotgun (WGS) entry which is preliminary data.</text>
</comment>
<dbReference type="GeneID" id="94192051"/>
<dbReference type="AlphaFoldDB" id="A0AAV4LKY4"/>
<keyword evidence="1" id="KW-0808">Transferase</keyword>
<accession>A0AAV4LKY4</accession>
<dbReference type="EMBL" id="BPLF01000001">
    <property type="protein sequence ID" value="GIX60568.1"/>
    <property type="molecule type" value="Genomic_DNA"/>
</dbReference>
<gene>
    <name evidence="1" type="ORF">BcabD6B2_00030</name>
</gene>
<organism evidence="1 2">
    <name type="scientific">Babesia caballi</name>
    <dbReference type="NCBI Taxonomy" id="5871"/>
    <lineage>
        <taxon>Eukaryota</taxon>
        <taxon>Sar</taxon>
        <taxon>Alveolata</taxon>
        <taxon>Apicomplexa</taxon>
        <taxon>Aconoidasida</taxon>
        <taxon>Piroplasmida</taxon>
        <taxon>Babesiidae</taxon>
        <taxon>Babesia</taxon>
    </lineage>
</organism>